<evidence type="ECO:0000313" key="13">
    <source>
        <dbReference type="Proteomes" id="UP000797356"/>
    </source>
</evidence>
<dbReference type="InterPro" id="IPR011011">
    <property type="entry name" value="Znf_FYVE_PHD"/>
</dbReference>
<evidence type="ECO:0000256" key="5">
    <source>
        <dbReference type="ARBA" id="ARBA00022723"/>
    </source>
</evidence>
<evidence type="ECO:0000259" key="11">
    <source>
        <dbReference type="PROSITE" id="PS50178"/>
    </source>
</evidence>
<evidence type="ECO:0000313" key="12">
    <source>
        <dbReference type="EMBL" id="KAG1358858.1"/>
    </source>
</evidence>
<dbReference type="SMART" id="SM00064">
    <property type="entry name" value="FYVE"/>
    <property type="match status" value="1"/>
</dbReference>
<dbReference type="PANTHER" id="PTHR45839">
    <property type="match status" value="1"/>
</dbReference>
<protein>
    <recommendedName>
        <fullName evidence="2 10">Sucrose synthase</fullName>
        <ecNumber evidence="2 10">2.4.1.13</ecNumber>
    </recommendedName>
</protein>
<dbReference type="InterPro" id="IPR000306">
    <property type="entry name" value="Znf_FYVE"/>
</dbReference>
<reference evidence="12" key="2">
    <citation type="submission" date="2019-07" db="EMBL/GenBank/DDBJ databases">
        <authorList>
            <person name="Yang Y."/>
            <person name="Bocs S."/>
            <person name="Baudouin L."/>
        </authorList>
    </citation>
    <scope>NUCLEOTIDE SEQUENCE</scope>
    <source>
        <tissue evidence="12">Spear leaf of Hainan Tall coconut</tissue>
    </source>
</reference>
<dbReference type="EC" id="2.4.1.13" evidence="2 10"/>
<dbReference type="InterPro" id="IPR001296">
    <property type="entry name" value="Glyco_trans_1"/>
</dbReference>
<dbReference type="Gene3D" id="3.30.40.10">
    <property type="entry name" value="Zinc/RING finger domain, C3HC4 (zinc finger)"/>
    <property type="match status" value="1"/>
</dbReference>
<dbReference type="OrthoDB" id="443981at2759"/>
<dbReference type="FunFam" id="3.40.50.2000:FF:000004">
    <property type="entry name" value="Sucrose synthase"/>
    <property type="match status" value="1"/>
</dbReference>
<evidence type="ECO:0000256" key="10">
    <source>
        <dbReference type="RuleBase" id="RU280817"/>
    </source>
</evidence>
<comment type="function">
    <text evidence="10">Sucrose-cleaving enzyme that provides UDP-glucose and fructose for various metabolic pathways.</text>
</comment>
<evidence type="ECO:0000256" key="7">
    <source>
        <dbReference type="ARBA" id="ARBA00022833"/>
    </source>
</evidence>
<dbReference type="PROSITE" id="PS50178">
    <property type="entry name" value="ZF_FYVE"/>
    <property type="match status" value="1"/>
</dbReference>
<comment type="similarity">
    <text evidence="1 10">Belongs to the glycosyltransferase 1 family. Plant sucrose synthase subfamily.</text>
</comment>
<dbReference type="Gene3D" id="3.40.50.2000">
    <property type="entry name" value="Glycogen Phosphorylase B"/>
    <property type="match status" value="2"/>
</dbReference>
<dbReference type="EMBL" id="CM017879">
    <property type="protein sequence ID" value="KAG1358858.1"/>
    <property type="molecule type" value="Genomic_DNA"/>
</dbReference>
<dbReference type="InterPro" id="IPR012820">
    <property type="entry name" value="Sucrose_synthase_pln/cyn"/>
</dbReference>
<dbReference type="Pfam" id="PF00534">
    <property type="entry name" value="Glycos_transf_1"/>
    <property type="match status" value="1"/>
</dbReference>
<comment type="caution">
    <text evidence="12">The sequence shown here is derived from an EMBL/GenBank/DDBJ whole genome shotgun (WGS) entry which is preliminary data.</text>
</comment>
<evidence type="ECO:0000256" key="3">
    <source>
        <dbReference type="ARBA" id="ARBA00022676"/>
    </source>
</evidence>
<evidence type="ECO:0000256" key="1">
    <source>
        <dbReference type="ARBA" id="ARBA00005894"/>
    </source>
</evidence>
<feature type="domain" description="FYVE-type" evidence="11">
    <location>
        <begin position="905"/>
        <end position="967"/>
    </location>
</feature>
<dbReference type="InterPro" id="IPR007461">
    <property type="entry name" value="Ysc84_actin-binding"/>
</dbReference>
<evidence type="ECO:0000256" key="2">
    <source>
        <dbReference type="ARBA" id="ARBA00012540"/>
    </source>
</evidence>
<dbReference type="Proteomes" id="UP000797356">
    <property type="component" value="Chromosome 8"/>
</dbReference>
<dbReference type="PANTHER" id="PTHR45839:SF7">
    <property type="entry name" value="SUCROSE SYNTHASE 1"/>
    <property type="match status" value="1"/>
</dbReference>
<dbReference type="InterPro" id="IPR000368">
    <property type="entry name" value="Sucrose_synth_GT-B1"/>
</dbReference>
<gene>
    <name evidence="12" type="ORF">COCNU_08G003040</name>
</gene>
<reference evidence="12" key="1">
    <citation type="journal article" date="2017" name="Gigascience">
        <title>The genome draft of coconut (Cocos nucifera).</title>
        <authorList>
            <person name="Xiao Y."/>
            <person name="Xu P."/>
            <person name="Fan H."/>
            <person name="Baudouin L."/>
            <person name="Xia W."/>
            <person name="Bocs S."/>
            <person name="Xu J."/>
            <person name="Li Q."/>
            <person name="Guo A."/>
            <person name="Zhou L."/>
            <person name="Li J."/>
            <person name="Wu Y."/>
            <person name="Ma Z."/>
            <person name="Armero A."/>
            <person name="Issali A.E."/>
            <person name="Liu N."/>
            <person name="Peng M."/>
            <person name="Yang Y."/>
        </authorList>
    </citation>
    <scope>NUCLEOTIDE SEQUENCE</scope>
    <source>
        <tissue evidence="12">Spear leaf of Hainan Tall coconut</tissue>
    </source>
</reference>
<evidence type="ECO:0000256" key="6">
    <source>
        <dbReference type="ARBA" id="ARBA00022771"/>
    </source>
</evidence>
<name>A0A8K0N5G4_COCNU</name>
<dbReference type="FunFam" id="3.30.40.10:FF:000151">
    <property type="entry name" value="Zinc finger family protein"/>
    <property type="match status" value="1"/>
</dbReference>
<dbReference type="Pfam" id="PF00862">
    <property type="entry name" value="GT-B_Sucrose_synth"/>
    <property type="match status" value="1"/>
</dbReference>
<accession>A0A8K0N5G4</accession>
<keyword evidence="6 9" id="KW-0863">Zinc-finger</keyword>
<dbReference type="GO" id="GO:0016157">
    <property type="term" value="F:sucrose synthase activity"/>
    <property type="evidence" value="ECO:0007669"/>
    <property type="project" value="UniProtKB-UniRule"/>
</dbReference>
<dbReference type="InterPro" id="IPR013083">
    <property type="entry name" value="Znf_RING/FYVE/PHD"/>
</dbReference>
<dbReference type="GO" id="GO:0008270">
    <property type="term" value="F:zinc ion binding"/>
    <property type="evidence" value="ECO:0007669"/>
    <property type="project" value="UniProtKB-KW"/>
</dbReference>
<dbReference type="NCBIfam" id="TIGR02470">
    <property type="entry name" value="sucr_synth"/>
    <property type="match status" value="1"/>
</dbReference>
<dbReference type="SUPFAM" id="SSF57903">
    <property type="entry name" value="FYVE/PHD zinc finger"/>
    <property type="match status" value="1"/>
</dbReference>
<sequence>MGREAMAERKLTGIRSFREHLSDSLSAHPNELLALFSRFVNQERGMLQPHRLLAEFEAVFSEGERQALKDGVFDSVLRAAQEAIVIRPWVALAIRPRPGVWEYLRVNKMMLNDRVQSLSALQAALRKAEEYLLNIPADTPYSEFNHRFEELGLETGWGDTARRVSETIHLLLDLLEAPDPCTLEKFLGTIPMVFNVVILSPHGYFAQANVLGYPDTGGQIVYILDQVRALESEMLLRIKQQGLNITPRILIVTRLLPDAVGNTCGQRLEKVLGTEHTNILRVPFRTEKGILRKWISRFDVWPYLETYAEDVATELAGELHATPDLIIGNYSDGNLVASLLAHKLGVTQCTIAHALEKTKYPNSDIYWKKFENQYHFSCQFTADLIAMNHADFIITSTYQEIAGSKDTVGQYESHIAFTLPELYRVVHGIDVFDPKFNIVSPGADVSIYFPYMEEGKRLTSLHPEIEELLFSSVENSEHKFVLNDRKKPIIFSMARLDRVKNITGLVELYGRNAHLRELVNLVVVAGDHGKESKDLEEQEELKKMYRLIEEYKLNGQIRWISAQMNRVRNGELYRYIADTKGAFIQGDKAAEILVTFFEKCREDPTHWNKISQGGLKRIEEKHTLFLWLLMERPLAMARNSVGSSLLGHRITHSSLDQAWIESQSFDHDRLELELSNCDWFMEQYRGLLKMQRKWVIDPCGHSQYLKKRPRSAQKGKAQSKTSIGLEELCLLKLESLQVSNRWMAASKETVSYPSFSELDKESHYEEDFQSDFWRVPKKKACSSGQRSLRQGDPFQLRDENDFLDGYDLGEESCISPQPKAHTKVNLKNVLSGMVAILTGRSKGHGIVQPRQISSTTFLGSESNGDSFLHPSVYIPSAPPLLEAEAINYSAYRDVLEAEPPEWLPDSYTTVCMQCTSPFTALTRGRHHCRFCGGVFCRECTKGRCLLPVKFQEQDPQRVCDACYDKLDPLQGILINSISNAMQSAKHDVMDWTSTRGWLNLPVGLSMEHEIYKAANTLRSYSQVARLNPEKSIPLAVLKGAKGLAILTVAKAGALLTYKLGTGLVVARRSDGSWSAPSAILSVGLGWGAQCILLIRLSQDKMIGGELMDFIIVLHGSKAVKTFTSRMHFSLGGGLSAAAGPVGRVFEADLRAGDKGSGMCYTYSCSKGAFIGVSLEGNLVATRMDANLRFYGDPYLTTTDILLGTVGRPKAAAPLYSALNDLYWRLTC</sequence>
<dbReference type="Pfam" id="PF24861">
    <property type="entry name" value="SUS_N"/>
    <property type="match status" value="1"/>
</dbReference>
<keyword evidence="13" id="KW-1185">Reference proteome</keyword>
<dbReference type="SUPFAM" id="SSF53756">
    <property type="entry name" value="UDP-Glycosyltransferase/glycogen phosphorylase"/>
    <property type="match status" value="1"/>
</dbReference>
<dbReference type="Gene3D" id="1.20.120.1230">
    <property type="match status" value="1"/>
</dbReference>
<dbReference type="CDD" id="cd11526">
    <property type="entry name" value="SYLF_FYVE"/>
    <property type="match status" value="1"/>
</dbReference>
<organism evidence="12 13">
    <name type="scientific">Cocos nucifera</name>
    <name type="common">Coconut palm</name>
    <dbReference type="NCBI Taxonomy" id="13894"/>
    <lineage>
        <taxon>Eukaryota</taxon>
        <taxon>Viridiplantae</taxon>
        <taxon>Streptophyta</taxon>
        <taxon>Embryophyta</taxon>
        <taxon>Tracheophyta</taxon>
        <taxon>Spermatophyta</taxon>
        <taxon>Magnoliopsida</taxon>
        <taxon>Liliopsida</taxon>
        <taxon>Arecaceae</taxon>
        <taxon>Arecoideae</taxon>
        <taxon>Cocoseae</taxon>
        <taxon>Attaleinae</taxon>
        <taxon>Cocos</taxon>
    </lineage>
</organism>
<keyword evidence="3 10" id="KW-0328">Glycosyltransferase</keyword>
<evidence type="ECO:0000256" key="9">
    <source>
        <dbReference type="PROSITE-ProRule" id="PRU00091"/>
    </source>
</evidence>
<keyword evidence="4 10" id="KW-0808">Transferase</keyword>
<dbReference type="InterPro" id="IPR017455">
    <property type="entry name" value="Znf_FYVE-rel"/>
</dbReference>
<dbReference type="InterPro" id="IPR056735">
    <property type="entry name" value="SUS_N"/>
</dbReference>
<keyword evidence="5" id="KW-0479">Metal-binding</keyword>
<evidence type="ECO:0000256" key="8">
    <source>
        <dbReference type="ARBA" id="ARBA00049030"/>
    </source>
</evidence>
<dbReference type="AlphaFoldDB" id="A0A8K0N5G4"/>
<dbReference type="GO" id="GO:0005985">
    <property type="term" value="P:sucrose metabolic process"/>
    <property type="evidence" value="ECO:0007669"/>
    <property type="project" value="InterPro"/>
</dbReference>
<dbReference type="Pfam" id="PF04366">
    <property type="entry name" value="Ysc84"/>
    <property type="match status" value="1"/>
</dbReference>
<dbReference type="Pfam" id="PF01363">
    <property type="entry name" value="FYVE"/>
    <property type="match status" value="1"/>
</dbReference>
<keyword evidence="7" id="KW-0862">Zinc</keyword>
<proteinExistence type="inferred from homology"/>
<comment type="catalytic activity">
    <reaction evidence="8 10">
        <text>an NDP-alpha-D-glucose + D-fructose = a ribonucleoside 5'-diphosphate + sucrose + H(+)</text>
        <dbReference type="Rhea" id="RHEA:16241"/>
        <dbReference type="ChEBI" id="CHEBI:15378"/>
        <dbReference type="ChEBI" id="CHEBI:17992"/>
        <dbReference type="ChEBI" id="CHEBI:37721"/>
        <dbReference type="ChEBI" id="CHEBI:57930"/>
        <dbReference type="ChEBI" id="CHEBI:76533"/>
        <dbReference type="EC" id="2.4.1.13"/>
    </reaction>
</comment>
<evidence type="ECO:0000256" key="4">
    <source>
        <dbReference type="ARBA" id="ARBA00022679"/>
    </source>
</evidence>